<dbReference type="InterPro" id="IPR036866">
    <property type="entry name" value="RibonucZ/Hydroxyglut_hydro"/>
</dbReference>
<dbReference type="RefSeq" id="WP_386435302.1">
    <property type="nucleotide sequence ID" value="NZ_JBHSBB010000027.1"/>
</dbReference>
<accession>A0ABV8HWL8</accession>
<evidence type="ECO:0000256" key="4">
    <source>
        <dbReference type="ARBA" id="ARBA00022801"/>
    </source>
</evidence>
<evidence type="ECO:0000256" key="2">
    <source>
        <dbReference type="ARBA" id="ARBA00007749"/>
    </source>
</evidence>
<dbReference type="InterPro" id="IPR001279">
    <property type="entry name" value="Metallo-B-lactamas"/>
</dbReference>
<keyword evidence="4" id="KW-0378">Hydrolase</keyword>
<evidence type="ECO:0000256" key="3">
    <source>
        <dbReference type="ARBA" id="ARBA00022723"/>
    </source>
</evidence>
<dbReference type="EMBL" id="JBHSBB010000027">
    <property type="protein sequence ID" value="MFC4035402.1"/>
    <property type="molecule type" value="Genomic_DNA"/>
</dbReference>
<dbReference type="SUPFAM" id="SSF56281">
    <property type="entry name" value="Metallo-hydrolase/oxidoreductase"/>
    <property type="match status" value="1"/>
</dbReference>
<evidence type="ECO:0000259" key="6">
    <source>
        <dbReference type="SMART" id="SM00849"/>
    </source>
</evidence>
<comment type="caution">
    <text evidence="7">The sequence shown here is derived from an EMBL/GenBank/DDBJ whole genome shotgun (WGS) entry which is preliminary data.</text>
</comment>
<name>A0ABV8HWL8_9ACTN</name>
<dbReference type="InterPro" id="IPR051013">
    <property type="entry name" value="MBL_superfamily_lactonases"/>
</dbReference>
<gene>
    <name evidence="7" type="ORF">ACFO3J_28610</name>
</gene>
<dbReference type="Gene3D" id="3.60.15.10">
    <property type="entry name" value="Ribonuclease Z/Hydroxyacylglutathione hydrolase-like"/>
    <property type="match status" value="1"/>
</dbReference>
<dbReference type="Proteomes" id="UP001595765">
    <property type="component" value="Unassembled WGS sequence"/>
</dbReference>
<evidence type="ECO:0000313" key="7">
    <source>
        <dbReference type="EMBL" id="MFC4035402.1"/>
    </source>
</evidence>
<keyword evidence="3" id="KW-0479">Metal-binding</keyword>
<evidence type="ECO:0000313" key="8">
    <source>
        <dbReference type="Proteomes" id="UP001595765"/>
    </source>
</evidence>
<dbReference type="Pfam" id="PF00753">
    <property type="entry name" value="Lactamase_B"/>
    <property type="match status" value="1"/>
</dbReference>
<comment type="similarity">
    <text evidence="2">Belongs to the metallo-beta-lactamase superfamily.</text>
</comment>
<keyword evidence="5" id="KW-0862">Zinc</keyword>
<dbReference type="SMART" id="SM00849">
    <property type="entry name" value="Lactamase_B"/>
    <property type="match status" value="1"/>
</dbReference>
<dbReference type="PANTHER" id="PTHR42978">
    <property type="entry name" value="QUORUM-QUENCHING LACTONASE YTNP-RELATED-RELATED"/>
    <property type="match status" value="1"/>
</dbReference>
<feature type="domain" description="Metallo-beta-lactamase" evidence="6">
    <location>
        <begin position="31"/>
        <end position="224"/>
    </location>
</feature>
<sequence length="234" mass="24939">MSEPLAVRRLDLGWFVRPGQETADGLPRVEPALAYLVACQDGPLLFDTGIGTADPETDAHYRPYRRPLQEALAAAGVAPADITLVVNCHLHFDHIGGNPLFPGTPILAQAAEMELVRAGEHTPGQLIGFPGALYQELTGEAEVRPGVWIVPTPGHTAGHQSLVVRRPDGTVILAGQTHASASDFAAARLAATAVTEGARPPLPAPDSWPARLLDFDPRRVLFAHDASVWEPTGR</sequence>
<evidence type="ECO:0000256" key="1">
    <source>
        <dbReference type="ARBA" id="ARBA00001947"/>
    </source>
</evidence>
<organism evidence="7 8">
    <name type="scientific">Streptomyces polygonati</name>
    <dbReference type="NCBI Taxonomy" id="1617087"/>
    <lineage>
        <taxon>Bacteria</taxon>
        <taxon>Bacillati</taxon>
        <taxon>Actinomycetota</taxon>
        <taxon>Actinomycetes</taxon>
        <taxon>Kitasatosporales</taxon>
        <taxon>Streptomycetaceae</taxon>
        <taxon>Streptomyces</taxon>
    </lineage>
</organism>
<dbReference type="PANTHER" id="PTHR42978:SF2">
    <property type="entry name" value="102 KBASES UNSTABLE REGION: FROM 1 TO 119443"/>
    <property type="match status" value="1"/>
</dbReference>
<proteinExistence type="inferred from homology"/>
<keyword evidence="8" id="KW-1185">Reference proteome</keyword>
<reference evidence="8" key="1">
    <citation type="journal article" date="2019" name="Int. J. Syst. Evol. Microbiol.">
        <title>The Global Catalogue of Microorganisms (GCM) 10K type strain sequencing project: providing services to taxonomists for standard genome sequencing and annotation.</title>
        <authorList>
            <consortium name="The Broad Institute Genomics Platform"/>
            <consortium name="The Broad Institute Genome Sequencing Center for Infectious Disease"/>
            <person name="Wu L."/>
            <person name="Ma J."/>
        </authorList>
    </citation>
    <scope>NUCLEOTIDE SEQUENCE [LARGE SCALE GENOMIC DNA]</scope>
    <source>
        <strain evidence="8">CGMCC 4.7237</strain>
    </source>
</reference>
<protein>
    <submittedName>
        <fullName evidence="7">MBL fold metallo-hydrolase</fullName>
    </submittedName>
</protein>
<comment type="cofactor">
    <cofactor evidence="1">
        <name>Zn(2+)</name>
        <dbReference type="ChEBI" id="CHEBI:29105"/>
    </cofactor>
</comment>
<evidence type="ECO:0000256" key="5">
    <source>
        <dbReference type="ARBA" id="ARBA00022833"/>
    </source>
</evidence>